<accession>Q937Z5</accession>
<geneLocation type="plasmid" evidence="2">
    <name>pVT2</name>
</geneLocation>
<name>Q937Z5_MYCAV</name>
<dbReference type="AlphaFoldDB" id="Q937Z5"/>
<dbReference type="PIRSF" id="PIRSF009320">
    <property type="entry name" value="Nuc_binding_HP_1000"/>
    <property type="match status" value="1"/>
</dbReference>
<protein>
    <submittedName>
        <fullName evidence="2">Putative ParA</fullName>
    </submittedName>
</protein>
<dbReference type="Gene3D" id="3.40.50.300">
    <property type="entry name" value="P-loop containing nucleotide triphosphate hydrolases"/>
    <property type="match status" value="1"/>
</dbReference>
<dbReference type="SUPFAM" id="SSF52540">
    <property type="entry name" value="P-loop containing nucleoside triphosphate hydrolases"/>
    <property type="match status" value="1"/>
</dbReference>
<dbReference type="PANTHER" id="PTHR13696:SF99">
    <property type="entry name" value="COBYRINIC ACID AC-DIAMIDE SYNTHASE"/>
    <property type="match status" value="1"/>
</dbReference>
<dbReference type="EMBL" id="AY056023">
    <property type="protein sequence ID" value="AAL23626.1"/>
    <property type="molecule type" value="Genomic_DNA"/>
</dbReference>
<feature type="domain" description="CobQ/CobB/MinD/ParA nucleotide binding" evidence="1">
    <location>
        <begin position="12"/>
        <end position="182"/>
    </location>
</feature>
<dbReference type="RefSeq" id="WP_011117627.1">
    <property type="nucleotide sequence ID" value="NC_005016.1"/>
</dbReference>
<dbReference type="InterPro" id="IPR027417">
    <property type="entry name" value="P-loop_NTPase"/>
</dbReference>
<dbReference type="InterPro" id="IPR002586">
    <property type="entry name" value="CobQ/CobB/MinD/ParA_Nub-bd_dom"/>
</dbReference>
<dbReference type="Pfam" id="PF01656">
    <property type="entry name" value="CbiA"/>
    <property type="match status" value="1"/>
</dbReference>
<reference evidence="2" key="1">
    <citation type="journal article" date="2002" name="Mol. Microbiol.">
        <title>Cryptic plasmids of Mycobacterium avium: Tn552 to the rescue.</title>
        <authorList>
            <person name="Kirby C."/>
            <person name="Waring A."/>
            <person name="Griffin T.J."/>
            <person name="Falkinham J.O."/>
            <person name="Grindley N.D."/>
            <person name="Derbyshire K.M."/>
        </authorList>
    </citation>
    <scope>NUCLEOTIDE SEQUENCE</scope>
    <source>
        <plasmid evidence="2">pVT2</plasmid>
    </source>
</reference>
<evidence type="ECO:0000259" key="1">
    <source>
        <dbReference type="Pfam" id="PF01656"/>
    </source>
</evidence>
<dbReference type="InterPro" id="IPR050678">
    <property type="entry name" value="DNA_Partitioning_ATPase"/>
</dbReference>
<evidence type="ECO:0000313" key="2">
    <source>
        <dbReference type="EMBL" id="AAL23626.1"/>
    </source>
</evidence>
<keyword evidence="2" id="KW-0614">Plasmid</keyword>
<sequence>MDVWFCIVIWSLVHTKGGVAKTTTCMFLAAAAVRRGVPARVVDADPQGSASSWADRAAHIGTPLPFDVSPVTAAGLRELSSEPGELVLVDTPPGTAAAIDAAIDAADLVIIPTGPRAADIDRVWPTLDITAHRSTTVLLTLVDMRKVEAVEMPRGLVEANAPVLRNVVRDLTAVERAFGRGIPRYLGDYGDVFDELWASVGLEEVPV</sequence>
<dbReference type="CDD" id="cd02042">
    <property type="entry name" value="ParAB_family"/>
    <property type="match status" value="1"/>
</dbReference>
<organism evidence="2">
    <name type="scientific">Mycobacterium avium</name>
    <dbReference type="NCBI Taxonomy" id="1764"/>
    <lineage>
        <taxon>Bacteria</taxon>
        <taxon>Bacillati</taxon>
        <taxon>Actinomycetota</taxon>
        <taxon>Actinomycetes</taxon>
        <taxon>Mycobacteriales</taxon>
        <taxon>Mycobacteriaceae</taxon>
        <taxon>Mycobacterium</taxon>
        <taxon>Mycobacterium avium complex (MAC)</taxon>
    </lineage>
</organism>
<proteinExistence type="predicted"/>
<dbReference type="PANTHER" id="PTHR13696">
    <property type="entry name" value="P-LOOP CONTAINING NUCLEOSIDE TRIPHOSPHATE HYDROLASE"/>
    <property type="match status" value="1"/>
</dbReference>